<feature type="non-terminal residue" evidence="12">
    <location>
        <position position="1248"/>
    </location>
</feature>
<dbReference type="GO" id="GO:0042813">
    <property type="term" value="F:Wnt receptor activity"/>
    <property type="evidence" value="ECO:0007669"/>
    <property type="project" value="TreeGrafter"/>
</dbReference>
<keyword evidence="9" id="KW-1133">Transmembrane helix</keyword>
<dbReference type="SMART" id="SM00179">
    <property type="entry name" value="EGF_CA"/>
    <property type="match status" value="3"/>
</dbReference>
<dbReference type="PROSITE" id="PS00022">
    <property type="entry name" value="EGF_1"/>
    <property type="match status" value="1"/>
</dbReference>
<keyword evidence="5" id="KW-0325">Glycoprotein</keyword>
<evidence type="ECO:0000256" key="2">
    <source>
        <dbReference type="ARBA" id="ARBA00022729"/>
    </source>
</evidence>
<feature type="disulfide bond" evidence="6">
    <location>
        <begin position="1054"/>
        <end position="1063"/>
    </location>
</feature>
<feature type="non-terminal residue" evidence="12">
    <location>
        <position position="1"/>
    </location>
</feature>
<evidence type="ECO:0000256" key="9">
    <source>
        <dbReference type="SAM" id="Phobius"/>
    </source>
</evidence>
<dbReference type="SMART" id="SM00181">
    <property type="entry name" value="EGF"/>
    <property type="match status" value="7"/>
</dbReference>
<dbReference type="Gene3D" id="2.10.25.10">
    <property type="entry name" value="Laminin"/>
    <property type="match status" value="5"/>
</dbReference>
<dbReference type="SUPFAM" id="SSF63825">
    <property type="entry name" value="YWTD domain"/>
    <property type="match status" value="2"/>
</dbReference>
<comment type="caution">
    <text evidence="12">The sequence shown here is derived from an EMBL/GenBank/DDBJ whole genome shotgun (WGS) entry which is preliminary data.</text>
</comment>
<feature type="chain" id="PRO_5035203990" evidence="10">
    <location>
        <begin position="17"/>
        <end position="1248"/>
    </location>
</feature>
<organism evidence="12 13">
    <name type="scientific">Atractosteus spatula</name>
    <name type="common">Alligator gar</name>
    <name type="synonym">Lepisosteus spatula</name>
    <dbReference type="NCBI Taxonomy" id="7917"/>
    <lineage>
        <taxon>Eukaryota</taxon>
        <taxon>Metazoa</taxon>
        <taxon>Chordata</taxon>
        <taxon>Craniata</taxon>
        <taxon>Vertebrata</taxon>
        <taxon>Euteleostomi</taxon>
        <taxon>Actinopterygii</taxon>
        <taxon>Neopterygii</taxon>
        <taxon>Holostei</taxon>
        <taxon>Semionotiformes</taxon>
        <taxon>Lepisosteidae</taxon>
        <taxon>Atractosteus</taxon>
    </lineage>
</organism>
<dbReference type="EMBL" id="JAAWVO010048688">
    <property type="protein sequence ID" value="MBN3319878.1"/>
    <property type="molecule type" value="Genomic_DNA"/>
</dbReference>
<evidence type="ECO:0000256" key="8">
    <source>
        <dbReference type="SAM" id="MobiDB-lite"/>
    </source>
</evidence>
<dbReference type="InterPro" id="IPR000033">
    <property type="entry name" value="LDLR_classB_rpt"/>
</dbReference>
<feature type="repeat" description="LDL-receptor class B" evidence="7">
    <location>
        <begin position="679"/>
        <end position="721"/>
    </location>
</feature>
<dbReference type="InterPro" id="IPR011042">
    <property type="entry name" value="6-blade_b-propeller_TolB-like"/>
</dbReference>
<dbReference type="Pfam" id="PF14670">
    <property type="entry name" value="FXa_inhibition"/>
    <property type="match status" value="1"/>
</dbReference>
<keyword evidence="9" id="KW-0812">Transmembrane</keyword>
<dbReference type="FunFam" id="2.120.10.30:FF:000036">
    <property type="entry name" value="Pro-epidermal growth factor"/>
    <property type="match status" value="1"/>
</dbReference>
<feature type="transmembrane region" description="Helical" evidence="9">
    <location>
        <begin position="1084"/>
        <end position="1107"/>
    </location>
</feature>
<feature type="disulfide bond" evidence="6">
    <location>
        <begin position="1035"/>
        <end position="1052"/>
    </location>
</feature>
<keyword evidence="9" id="KW-0472">Membrane</keyword>
<dbReference type="PROSITE" id="PS51120">
    <property type="entry name" value="LDLRB"/>
    <property type="match status" value="5"/>
</dbReference>
<keyword evidence="1 6" id="KW-0245">EGF-like domain</keyword>
<dbReference type="GO" id="GO:0060070">
    <property type="term" value="P:canonical Wnt signaling pathway"/>
    <property type="evidence" value="ECO:0007669"/>
    <property type="project" value="TreeGrafter"/>
</dbReference>
<feature type="compositionally biased region" description="Polar residues" evidence="8">
    <location>
        <begin position="1196"/>
        <end position="1205"/>
    </location>
</feature>
<evidence type="ECO:0000256" key="3">
    <source>
        <dbReference type="ARBA" id="ARBA00022737"/>
    </source>
</evidence>
<feature type="repeat" description="LDL-receptor class B" evidence="7">
    <location>
        <begin position="126"/>
        <end position="167"/>
    </location>
</feature>
<dbReference type="InterPro" id="IPR001881">
    <property type="entry name" value="EGF-like_Ca-bd_dom"/>
</dbReference>
<feature type="domain" description="EGF-like" evidence="11">
    <location>
        <begin position="874"/>
        <end position="912"/>
    </location>
</feature>
<dbReference type="GO" id="GO:0043410">
    <property type="term" value="P:positive regulation of MAPK cascade"/>
    <property type="evidence" value="ECO:0007669"/>
    <property type="project" value="TreeGrafter"/>
</dbReference>
<proteinExistence type="predicted"/>
<reference evidence="12" key="1">
    <citation type="journal article" date="2021" name="Cell">
        <title>Tracing the genetic footprints of vertebrate landing in non-teleost ray-finned fishes.</title>
        <authorList>
            <person name="Bi X."/>
            <person name="Wang K."/>
            <person name="Yang L."/>
            <person name="Pan H."/>
            <person name="Jiang H."/>
            <person name="Wei Q."/>
            <person name="Fang M."/>
            <person name="Yu H."/>
            <person name="Zhu C."/>
            <person name="Cai Y."/>
            <person name="He Y."/>
            <person name="Gan X."/>
            <person name="Zeng H."/>
            <person name="Yu D."/>
            <person name="Zhu Y."/>
            <person name="Jiang H."/>
            <person name="Qiu Q."/>
            <person name="Yang H."/>
            <person name="Zhang Y.E."/>
            <person name="Wang W."/>
            <person name="Zhu M."/>
            <person name="He S."/>
            <person name="Zhang G."/>
        </authorList>
    </citation>
    <scope>NUCLEOTIDE SEQUENCE</scope>
    <source>
        <strain evidence="12">Allg_001</strain>
    </source>
</reference>
<feature type="region of interest" description="Disordered" evidence="8">
    <location>
        <begin position="1174"/>
        <end position="1214"/>
    </location>
</feature>
<evidence type="ECO:0000256" key="7">
    <source>
        <dbReference type="PROSITE-ProRule" id="PRU00461"/>
    </source>
</evidence>
<dbReference type="FunFam" id="2.120.10.30:FF:000241">
    <property type="entry name" value="Low-density lipoprotein receptor-related protein 6"/>
    <property type="match status" value="1"/>
</dbReference>
<dbReference type="SUPFAM" id="SSF57184">
    <property type="entry name" value="Growth factor receptor domain"/>
    <property type="match status" value="1"/>
</dbReference>
<dbReference type="InterPro" id="IPR000742">
    <property type="entry name" value="EGF"/>
</dbReference>
<dbReference type="Proteomes" id="UP000736164">
    <property type="component" value="Unassembled WGS sequence"/>
</dbReference>
<dbReference type="CDD" id="cd00054">
    <property type="entry name" value="EGF_CA"/>
    <property type="match status" value="3"/>
</dbReference>
<dbReference type="GO" id="GO:0005886">
    <property type="term" value="C:plasma membrane"/>
    <property type="evidence" value="ECO:0007669"/>
    <property type="project" value="TreeGrafter"/>
</dbReference>
<evidence type="ECO:0000256" key="6">
    <source>
        <dbReference type="PROSITE-ProRule" id="PRU00076"/>
    </source>
</evidence>
<dbReference type="SUPFAM" id="SSF57196">
    <property type="entry name" value="EGF/Laminin"/>
    <property type="match status" value="3"/>
</dbReference>
<feature type="domain" description="EGF-like" evidence="11">
    <location>
        <begin position="1023"/>
        <end position="1064"/>
    </location>
</feature>
<evidence type="ECO:0000256" key="4">
    <source>
        <dbReference type="ARBA" id="ARBA00023157"/>
    </source>
</evidence>
<keyword evidence="3" id="KW-0677">Repeat</keyword>
<sequence>MLLAVFLTVVVSFAVANNILVPEKTCLNGYHLAADTSTCVAPDPYLIFSPGNAIFRIDADGRNLRRIVANAGTSVFLDYHYSEGRIYWVNSAAGLLERAFINGTKKEKVLSSGKGISGFAVDWQRNRAFWTNHRRRNIETAETSGKNVKVLLQNLSQPRGIIVDPNNRMIFWISDGSMPSIHRANLEGEMTTTVLKTTHRLITISLDIVDKRLFWVQFSSEDGSVVGSCDYNGNFIHILKQTMGSHPLAITLFMDSLYYSDVMNGTIRRVNKYTGEDVVNISPKYSLHPPVEVKVVHPFKQPMAGEPFFLSLAGGRCDELKENCTRVCSRHTQTGQCKCSEGYVLSKYGNYCEDHRIHPVLPVEHCAFLTLKTNFSLQIISNVNECAFWNHGCTLGCVNIPGSYFCTCPDNFVLLPDMKTCHEVIPCANNFTECSHGCIQTDKGNICFCPEGSILRPDGKKCTGCSSSDNGGCSQICVLLSPVTWECECLPGYQLEPDGKHCAALGKSYLLLANTTGIQRISIDGTSYNSLVEEHMESILALDYDPVENKVYFTNTALKRIERANLDGREREVLVHKDVDLPEGLAVDWINRKLYWTDRRLSSIERSDLSGLNREMVIREDIHKPGGITLHSVAKKLFWTDVGERPSLESASLEGGDRVIIANTRLVYPSGLTVDYVEDKLYWCDSKRSVIEVADLDGSNRWILTDNEVGHPFDVAVFEDYIWFTDWATSSVVRVDKRSGQNRVRLHGNMERPSAVIVVHPLAKPGANPCLYKNGGCSQLCENKFGVAHCSCDKHFIETASGRACRPVDATMTTPASGDTPSRSLFSLNNKTLRDDSFPLSISTVEADVEEEQTEDTLVTEKMVSDTNVLLVTDQDDCSSLRCDVNARCLPHEGSAACQCVDGFTGDGENCRGRYWFVFNLRLLKPRFMVYLYFFQDISCFSNEGFNSCALYFQILMSVLLALLRATDKCQTASTQKGAISANAMLVILEMAYTALQGTFELSPLNVRYSPHETTTQWPNNNLIESCPSSHETYCLYGGVCFYIPEIGSYACNCVKGYMGERCQFSDLEWWELQQKEEEKRRSLTIAVCMVILISLLSAAACITYCYGAKRHSTKSHDVDELSDTCSSVDSVTETMTNSTQQFYVMLEHGSDGEGNIIHVIGCKRRPICPSCSSETGESFVSEEPETSPKEKKSSGFSPELTNGPHQLGMEANRTGLLLDKRDILSFLEDNQLAGTGPSTVVPQPVGD</sequence>
<dbReference type="AlphaFoldDB" id="A0A8J7TE31"/>
<dbReference type="GO" id="GO:0008083">
    <property type="term" value="F:growth factor activity"/>
    <property type="evidence" value="ECO:0007669"/>
    <property type="project" value="TreeGrafter"/>
</dbReference>
<feature type="repeat" description="LDL-receptor class B" evidence="7">
    <location>
        <begin position="635"/>
        <end position="678"/>
    </location>
</feature>
<evidence type="ECO:0000256" key="5">
    <source>
        <dbReference type="ARBA" id="ARBA00023180"/>
    </source>
</evidence>
<dbReference type="InterPro" id="IPR050778">
    <property type="entry name" value="Cueball_EGF_LRP_Nidogen"/>
</dbReference>
<dbReference type="PROSITE" id="PS01187">
    <property type="entry name" value="EGF_CA"/>
    <property type="match status" value="1"/>
</dbReference>
<evidence type="ECO:0000313" key="12">
    <source>
        <dbReference type="EMBL" id="MBN3319878.1"/>
    </source>
</evidence>
<keyword evidence="4 6" id="KW-1015">Disulfide bond</keyword>
<feature type="repeat" description="LDL-receptor class B" evidence="7">
    <location>
        <begin position="549"/>
        <end position="591"/>
    </location>
</feature>
<dbReference type="FunFam" id="2.10.25.10:FF:000219">
    <property type="entry name" value="Pro-epidermal growth factor"/>
    <property type="match status" value="1"/>
</dbReference>
<name>A0A8J7TE31_ATRSP</name>
<evidence type="ECO:0000313" key="13">
    <source>
        <dbReference type="Proteomes" id="UP000736164"/>
    </source>
</evidence>
<dbReference type="PANTHER" id="PTHR46513:SF5">
    <property type="entry name" value="PRO-EPIDERMAL GROWTH FACTOR"/>
    <property type="match status" value="1"/>
</dbReference>
<dbReference type="GO" id="GO:0008284">
    <property type="term" value="P:positive regulation of cell population proliferation"/>
    <property type="evidence" value="ECO:0007669"/>
    <property type="project" value="TreeGrafter"/>
</dbReference>
<protein>
    <submittedName>
        <fullName evidence="12">EGF factor</fullName>
    </submittedName>
</protein>
<dbReference type="GO" id="GO:0007173">
    <property type="term" value="P:epidermal growth factor receptor signaling pathway"/>
    <property type="evidence" value="ECO:0007669"/>
    <property type="project" value="TreeGrafter"/>
</dbReference>
<dbReference type="PROSITE" id="PS01186">
    <property type="entry name" value="EGF_2"/>
    <property type="match status" value="2"/>
</dbReference>
<dbReference type="GO" id="GO:0005509">
    <property type="term" value="F:calcium ion binding"/>
    <property type="evidence" value="ECO:0007669"/>
    <property type="project" value="InterPro"/>
</dbReference>
<dbReference type="Pfam" id="PF00058">
    <property type="entry name" value="Ldl_recept_b"/>
    <property type="match status" value="4"/>
</dbReference>
<evidence type="ECO:0000259" key="11">
    <source>
        <dbReference type="PROSITE" id="PS50026"/>
    </source>
</evidence>
<dbReference type="PROSITE" id="PS50026">
    <property type="entry name" value="EGF_3"/>
    <property type="match status" value="2"/>
</dbReference>
<keyword evidence="13" id="KW-1185">Reference proteome</keyword>
<feature type="signal peptide" evidence="10">
    <location>
        <begin position="1"/>
        <end position="16"/>
    </location>
</feature>
<dbReference type="GO" id="GO:0017147">
    <property type="term" value="F:Wnt-protein binding"/>
    <property type="evidence" value="ECO:0007669"/>
    <property type="project" value="TreeGrafter"/>
</dbReference>
<feature type="repeat" description="LDL-receptor class B" evidence="7">
    <location>
        <begin position="592"/>
        <end position="634"/>
    </location>
</feature>
<dbReference type="InterPro" id="IPR018097">
    <property type="entry name" value="EGF_Ca-bd_CS"/>
</dbReference>
<dbReference type="FunFam" id="2.10.25.10:FF:000010">
    <property type="entry name" value="Pro-epidermal growth factor"/>
    <property type="match status" value="1"/>
</dbReference>
<dbReference type="SMART" id="SM00135">
    <property type="entry name" value="LY"/>
    <property type="match status" value="10"/>
</dbReference>
<dbReference type="PANTHER" id="PTHR46513">
    <property type="entry name" value="VITELLOGENIN RECEPTOR-LIKE PROTEIN-RELATED-RELATED"/>
    <property type="match status" value="1"/>
</dbReference>
<accession>A0A8J7TE31</accession>
<dbReference type="InterPro" id="IPR009030">
    <property type="entry name" value="Growth_fac_rcpt_cys_sf"/>
</dbReference>
<evidence type="ECO:0000256" key="10">
    <source>
        <dbReference type="SAM" id="SignalP"/>
    </source>
</evidence>
<comment type="caution">
    <text evidence="6">Lacks conserved residue(s) required for the propagation of feature annotation.</text>
</comment>
<keyword evidence="2 10" id="KW-0732">Signal</keyword>
<dbReference type="Gene3D" id="2.120.10.30">
    <property type="entry name" value="TolB, C-terminal domain"/>
    <property type="match status" value="2"/>
</dbReference>
<gene>
    <name evidence="12" type="primary">Egf</name>
    <name evidence="12" type="ORF">GTO95_0007147</name>
</gene>
<evidence type="ECO:0000256" key="1">
    <source>
        <dbReference type="ARBA" id="ARBA00022536"/>
    </source>
</evidence>